<gene>
    <name evidence="2" type="ORF">V5799_031560</name>
</gene>
<dbReference type="Gene3D" id="1.10.1380.10">
    <property type="entry name" value="Neutral endopeptidase , domain2"/>
    <property type="match status" value="1"/>
</dbReference>
<dbReference type="AlphaFoldDB" id="A0AAQ4DTN9"/>
<protein>
    <submittedName>
        <fullName evidence="2">Uncharacterized protein</fullName>
    </submittedName>
</protein>
<dbReference type="InterPro" id="IPR024079">
    <property type="entry name" value="MetalloPept_cat_dom_sf"/>
</dbReference>
<evidence type="ECO:0000313" key="3">
    <source>
        <dbReference type="Proteomes" id="UP001321473"/>
    </source>
</evidence>
<dbReference type="PROSITE" id="PS51885">
    <property type="entry name" value="NEPRILYSIN"/>
    <property type="match status" value="1"/>
</dbReference>
<dbReference type="PANTHER" id="PTHR11733:SF241">
    <property type="entry name" value="GH26575P-RELATED"/>
    <property type="match status" value="1"/>
</dbReference>
<keyword evidence="1" id="KW-0812">Transmembrane</keyword>
<proteinExistence type="predicted"/>
<sequence length="655" mass="74681">MQDSSPRNRTAAAAWTAPSFLFTKNPGHRLSFICVLSGVLVGAAAAISTGIYVWSPQEGEVDVSPFCCPDLARELAWYLNQSIDPCKDFFSYVCSNVIGDKKRREDDLQKQLEQSLLTGATSEAKPRGVAGRFLTSFYRSCVTTLPYPQSFFRSLASALVRDSWERQELVDTRSAILYIFRASVKYQLPSAVDVSFSRMKSTVLLKSREICTHSSHYYDAMTAVVDAMNERPNAVTLSSESAFRFRGQLCDALSSSLRMKRRYSTHNDSHQIQAELWSKEDLDAGFSVYGSSVRSVRFVTAVGFRQIRLIYDQFASENTNSTAAAKRVAFLVWHSVVHGAEHFYATLNDSHRFLFTVCRTRIYIMRAFWEAFAAEMLTSPDKDAVAHALFTSVKRSVYADIRESLIFDADDVERLHSFFENLVLVTPTEASRISIAVPNASDSLGENILRGNSYLFLVQKEREENLTDVRRVVYEEVTFLGERQLLLSSTIYGYIRAGSSDYELPNNARVGRLLAEAIWHMALVKMNWSSKSRDNINRFKKCFPENKLGDIKTDLTNNLVVIVLGLSSVVKTLNRSDWEMLKHAWSLWRISNAQFFFMLSTYYRCPWFWWSHYGRMTNVSLLYNEDFATAFQCHYSAPMARTRQCFLKGSRALKQ</sequence>
<keyword evidence="1" id="KW-0472">Membrane</keyword>
<feature type="transmembrane region" description="Helical" evidence="1">
    <location>
        <begin position="30"/>
        <end position="54"/>
    </location>
</feature>
<comment type="caution">
    <text evidence="2">The sequence shown here is derived from an EMBL/GenBank/DDBJ whole genome shotgun (WGS) entry which is preliminary data.</text>
</comment>
<dbReference type="Gene3D" id="3.40.390.10">
    <property type="entry name" value="Collagenase (Catalytic Domain)"/>
    <property type="match status" value="1"/>
</dbReference>
<reference evidence="2 3" key="1">
    <citation type="journal article" date="2023" name="Arcadia Sci">
        <title>De novo assembly of a long-read Amblyomma americanum tick genome.</title>
        <authorList>
            <person name="Chou S."/>
            <person name="Poskanzer K.E."/>
            <person name="Rollins M."/>
            <person name="Thuy-Boun P.S."/>
        </authorList>
    </citation>
    <scope>NUCLEOTIDE SEQUENCE [LARGE SCALE GENOMIC DNA]</scope>
    <source>
        <strain evidence="2">F_SG_1</strain>
        <tissue evidence="2">Salivary glands</tissue>
    </source>
</reference>
<evidence type="ECO:0000256" key="1">
    <source>
        <dbReference type="SAM" id="Phobius"/>
    </source>
</evidence>
<dbReference type="GO" id="GO:0016485">
    <property type="term" value="P:protein processing"/>
    <property type="evidence" value="ECO:0007669"/>
    <property type="project" value="TreeGrafter"/>
</dbReference>
<dbReference type="GO" id="GO:0004222">
    <property type="term" value="F:metalloendopeptidase activity"/>
    <property type="evidence" value="ECO:0007669"/>
    <property type="project" value="InterPro"/>
</dbReference>
<dbReference type="Proteomes" id="UP001321473">
    <property type="component" value="Unassembled WGS sequence"/>
</dbReference>
<dbReference type="SUPFAM" id="SSF55486">
    <property type="entry name" value="Metalloproteases ('zincins'), catalytic domain"/>
    <property type="match status" value="1"/>
</dbReference>
<evidence type="ECO:0000313" key="2">
    <source>
        <dbReference type="EMBL" id="KAK8765829.1"/>
    </source>
</evidence>
<name>A0AAQ4DTN9_AMBAM</name>
<accession>A0AAQ4DTN9</accession>
<dbReference type="EMBL" id="JARKHS020026980">
    <property type="protein sequence ID" value="KAK8765829.1"/>
    <property type="molecule type" value="Genomic_DNA"/>
</dbReference>
<keyword evidence="1" id="KW-1133">Transmembrane helix</keyword>
<keyword evidence="3" id="KW-1185">Reference proteome</keyword>
<dbReference type="GO" id="GO:0005886">
    <property type="term" value="C:plasma membrane"/>
    <property type="evidence" value="ECO:0007669"/>
    <property type="project" value="TreeGrafter"/>
</dbReference>
<organism evidence="2 3">
    <name type="scientific">Amblyomma americanum</name>
    <name type="common">Lone star tick</name>
    <dbReference type="NCBI Taxonomy" id="6943"/>
    <lineage>
        <taxon>Eukaryota</taxon>
        <taxon>Metazoa</taxon>
        <taxon>Ecdysozoa</taxon>
        <taxon>Arthropoda</taxon>
        <taxon>Chelicerata</taxon>
        <taxon>Arachnida</taxon>
        <taxon>Acari</taxon>
        <taxon>Parasitiformes</taxon>
        <taxon>Ixodida</taxon>
        <taxon>Ixodoidea</taxon>
        <taxon>Ixodidae</taxon>
        <taxon>Amblyomminae</taxon>
        <taxon>Amblyomma</taxon>
    </lineage>
</organism>
<dbReference type="PANTHER" id="PTHR11733">
    <property type="entry name" value="ZINC METALLOPROTEASE FAMILY M13 NEPRILYSIN-RELATED"/>
    <property type="match status" value="1"/>
</dbReference>
<dbReference type="InterPro" id="IPR042089">
    <property type="entry name" value="Peptidase_M13_dom_2"/>
</dbReference>
<dbReference type="InterPro" id="IPR000718">
    <property type="entry name" value="Peptidase_M13"/>
</dbReference>